<name>A0ABN3DLG3_9MICO</name>
<evidence type="ECO:0000313" key="10">
    <source>
        <dbReference type="EMBL" id="GAA2235605.1"/>
    </source>
</evidence>
<dbReference type="SUPFAM" id="SSF161098">
    <property type="entry name" value="MetI-like"/>
    <property type="match status" value="1"/>
</dbReference>
<dbReference type="InterPro" id="IPR000515">
    <property type="entry name" value="MetI-like"/>
</dbReference>
<keyword evidence="6 7" id="KW-0472">Membrane</keyword>
<comment type="subcellular location">
    <subcellularLocation>
        <location evidence="1 7">Cell membrane</location>
        <topology evidence="1 7">Multi-pass membrane protein</topology>
    </subcellularLocation>
</comment>
<proteinExistence type="inferred from homology"/>
<evidence type="ECO:0000256" key="5">
    <source>
        <dbReference type="ARBA" id="ARBA00022989"/>
    </source>
</evidence>
<evidence type="ECO:0000256" key="3">
    <source>
        <dbReference type="ARBA" id="ARBA00022475"/>
    </source>
</evidence>
<dbReference type="InterPro" id="IPR035906">
    <property type="entry name" value="MetI-like_sf"/>
</dbReference>
<dbReference type="EMBL" id="BAAAQY010000005">
    <property type="protein sequence ID" value="GAA2235605.1"/>
    <property type="molecule type" value="Genomic_DNA"/>
</dbReference>
<dbReference type="PANTHER" id="PTHR30193:SF37">
    <property type="entry name" value="INNER MEMBRANE ABC TRANSPORTER PERMEASE PROTEIN YCJO"/>
    <property type="match status" value="1"/>
</dbReference>
<feature type="transmembrane region" description="Helical" evidence="7">
    <location>
        <begin position="113"/>
        <end position="132"/>
    </location>
</feature>
<evidence type="ECO:0000256" key="1">
    <source>
        <dbReference type="ARBA" id="ARBA00004651"/>
    </source>
</evidence>
<keyword evidence="4 7" id="KW-0812">Transmembrane</keyword>
<dbReference type="PANTHER" id="PTHR30193">
    <property type="entry name" value="ABC TRANSPORTER PERMEASE PROTEIN"/>
    <property type="match status" value="1"/>
</dbReference>
<protein>
    <submittedName>
        <fullName evidence="10">Sugar ABC transporter permease</fullName>
    </submittedName>
</protein>
<feature type="compositionally biased region" description="Low complexity" evidence="8">
    <location>
        <begin position="1"/>
        <end position="34"/>
    </location>
</feature>
<keyword evidence="11" id="KW-1185">Reference proteome</keyword>
<sequence>MTSPTLAPADALAASAGATPPPAGDDATQPTASAPRRRRRWSRTAIFGLVFVLPAALYIVIFQLVPVLYGLVLSFTTYSPLSRSGPEFTGVDNYAELLGDADFGNALLVTGRYVLQVLPITVVLALALALLVNRPFKGVGLFRSALYVPHIVSLTAVSMVWLWMYSQTGLFNEVLGFFGAAPQNWLLDSDSALNAVSAMRIWKALGSNMVLLLAGLQSIPRDLYEAARVDGAGRWASFRYVTLPGLRPMLVYVVAMDIIYLAQGFAEIYVLTQGGPLGSTTTVNYLIYTEAFQYNQMGSASAMAFVLFALIIGFSVLAVRGVMGRQK</sequence>
<evidence type="ECO:0000256" key="2">
    <source>
        <dbReference type="ARBA" id="ARBA00022448"/>
    </source>
</evidence>
<dbReference type="CDD" id="cd06261">
    <property type="entry name" value="TM_PBP2"/>
    <property type="match status" value="1"/>
</dbReference>
<dbReference type="Gene3D" id="1.10.3720.10">
    <property type="entry name" value="MetI-like"/>
    <property type="match status" value="1"/>
</dbReference>
<dbReference type="Proteomes" id="UP001500929">
    <property type="component" value="Unassembled WGS sequence"/>
</dbReference>
<feature type="transmembrane region" description="Helical" evidence="7">
    <location>
        <begin position="201"/>
        <end position="219"/>
    </location>
</feature>
<evidence type="ECO:0000256" key="8">
    <source>
        <dbReference type="SAM" id="MobiDB-lite"/>
    </source>
</evidence>
<dbReference type="PROSITE" id="PS50928">
    <property type="entry name" value="ABC_TM1"/>
    <property type="match status" value="1"/>
</dbReference>
<keyword evidence="3" id="KW-1003">Cell membrane</keyword>
<organism evidence="10 11">
    <name type="scientific">Herbiconiux moechotypicola</name>
    <dbReference type="NCBI Taxonomy" id="637393"/>
    <lineage>
        <taxon>Bacteria</taxon>
        <taxon>Bacillati</taxon>
        <taxon>Actinomycetota</taxon>
        <taxon>Actinomycetes</taxon>
        <taxon>Micrococcales</taxon>
        <taxon>Microbacteriaceae</taxon>
        <taxon>Herbiconiux</taxon>
    </lineage>
</organism>
<keyword evidence="2 7" id="KW-0813">Transport</keyword>
<feature type="region of interest" description="Disordered" evidence="8">
    <location>
        <begin position="1"/>
        <end position="37"/>
    </location>
</feature>
<dbReference type="RefSeq" id="WP_259479553.1">
    <property type="nucleotide sequence ID" value="NZ_BAAAQY010000005.1"/>
</dbReference>
<evidence type="ECO:0000256" key="7">
    <source>
        <dbReference type="RuleBase" id="RU363032"/>
    </source>
</evidence>
<gene>
    <name evidence="10" type="ORF">GCM10009851_20780</name>
</gene>
<evidence type="ECO:0000259" key="9">
    <source>
        <dbReference type="PROSITE" id="PS50928"/>
    </source>
</evidence>
<dbReference type="InterPro" id="IPR051393">
    <property type="entry name" value="ABC_transporter_permease"/>
</dbReference>
<feature type="domain" description="ABC transmembrane type-1" evidence="9">
    <location>
        <begin position="107"/>
        <end position="318"/>
    </location>
</feature>
<evidence type="ECO:0000256" key="6">
    <source>
        <dbReference type="ARBA" id="ARBA00023136"/>
    </source>
</evidence>
<feature type="transmembrane region" description="Helical" evidence="7">
    <location>
        <begin position="46"/>
        <end position="72"/>
    </location>
</feature>
<reference evidence="10 11" key="1">
    <citation type="journal article" date="2019" name="Int. J. Syst. Evol. Microbiol.">
        <title>The Global Catalogue of Microorganisms (GCM) 10K type strain sequencing project: providing services to taxonomists for standard genome sequencing and annotation.</title>
        <authorList>
            <consortium name="The Broad Institute Genomics Platform"/>
            <consortium name="The Broad Institute Genome Sequencing Center for Infectious Disease"/>
            <person name="Wu L."/>
            <person name="Ma J."/>
        </authorList>
    </citation>
    <scope>NUCLEOTIDE SEQUENCE [LARGE SCALE GENOMIC DNA]</scope>
    <source>
        <strain evidence="10 11">JCM 16117</strain>
    </source>
</reference>
<evidence type="ECO:0000313" key="11">
    <source>
        <dbReference type="Proteomes" id="UP001500929"/>
    </source>
</evidence>
<keyword evidence="5 7" id="KW-1133">Transmembrane helix</keyword>
<comment type="similarity">
    <text evidence="7">Belongs to the binding-protein-dependent transport system permease family.</text>
</comment>
<evidence type="ECO:0000256" key="4">
    <source>
        <dbReference type="ARBA" id="ARBA00022692"/>
    </source>
</evidence>
<feature type="transmembrane region" description="Helical" evidence="7">
    <location>
        <begin position="249"/>
        <end position="271"/>
    </location>
</feature>
<comment type="caution">
    <text evidence="10">The sequence shown here is derived from an EMBL/GenBank/DDBJ whole genome shotgun (WGS) entry which is preliminary data.</text>
</comment>
<dbReference type="Pfam" id="PF00528">
    <property type="entry name" value="BPD_transp_1"/>
    <property type="match status" value="1"/>
</dbReference>
<feature type="transmembrane region" description="Helical" evidence="7">
    <location>
        <begin position="302"/>
        <end position="323"/>
    </location>
</feature>
<feature type="transmembrane region" description="Helical" evidence="7">
    <location>
        <begin position="144"/>
        <end position="164"/>
    </location>
</feature>
<accession>A0ABN3DLG3</accession>